<sequence>MLGRKKRSSSRLSSEPINTTVTTDNGQEMAASHFISQQASQLDEAARKRLQRMNERLKLLEMQMETLEAGVAKASSDSYE</sequence>
<dbReference type="EnsemblPlants" id="OPUNC05G23210.1">
    <property type="protein sequence ID" value="OPUNC05G23210.1"/>
    <property type="gene ID" value="OPUNC05G23210"/>
</dbReference>
<accession>A0A0E0L5P4</accession>
<dbReference type="HOGENOM" id="CLU_179627_1_1_1"/>
<dbReference type="Gramene" id="OPUNC05G23210.1">
    <property type="protein sequence ID" value="OPUNC05G23210.1"/>
    <property type="gene ID" value="OPUNC05G23210"/>
</dbReference>
<dbReference type="AlphaFoldDB" id="A0A0E0L5P4"/>
<reference evidence="3" key="1">
    <citation type="submission" date="2015-04" db="UniProtKB">
        <authorList>
            <consortium name="EnsemblPlants"/>
        </authorList>
    </citation>
    <scope>IDENTIFICATION</scope>
</reference>
<dbReference type="Gene3D" id="1.20.5.110">
    <property type="match status" value="1"/>
</dbReference>
<keyword evidence="4" id="KW-1185">Reference proteome</keyword>
<evidence type="ECO:0000256" key="1">
    <source>
        <dbReference type="SAM" id="Coils"/>
    </source>
</evidence>
<feature type="region of interest" description="Disordered" evidence="2">
    <location>
        <begin position="1"/>
        <end position="25"/>
    </location>
</feature>
<organism evidence="3">
    <name type="scientific">Oryza punctata</name>
    <name type="common">Red rice</name>
    <dbReference type="NCBI Taxonomy" id="4537"/>
    <lineage>
        <taxon>Eukaryota</taxon>
        <taxon>Viridiplantae</taxon>
        <taxon>Streptophyta</taxon>
        <taxon>Embryophyta</taxon>
        <taxon>Tracheophyta</taxon>
        <taxon>Spermatophyta</taxon>
        <taxon>Magnoliopsida</taxon>
        <taxon>Liliopsida</taxon>
        <taxon>Poales</taxon>
        <taxon>Poaceae</taxon>
        <taxon>BOP clade</taxon>
        <taxon>Oryzoideae</taxon>
        <taxon>Oryzeae</taxon>
        <taxon>Oryzinae</taxon>
        <taxon>Oryza</taxon>
    </lineage>
</organism>
<protein>
    <submittedName>
        <fullName evidence="3">Uncharacterized protein</fullName>
    </submittedName>
</protein>
<evidence type="ECO:0000313" key="3">
    <source>
        <dbReference type="EnsemblPlants" id="OPUNC05G23210.1"/>
    </source>
</evidence>
<evidence type="ECO:0000313" key="4">
    <source>
        <dbReference type="Proteomes" id="UP000026962"/>
    </source>
</evidence>
<dbReference type="Proteomes" id="UP000026962">
    <property type="component" value="Chromosome 5"/>
</dbReference>
<feature type="coiled-coil region" evidence="1">
    <location>
        <begin position="43"/>
        <end position="77"/>
    </location>
</feature>
<reference evidence="3" key="2">
    <citation type="submission" date="2018-05" db="EMBL/GenBank/DDBJ databases">
        <title>OpunRS2 (Oryza punctata Reference Sequence Version 2).</title>
        <authorList>
            <person name="Zhang J."/>
            <person name="Kudrna D."/>
            <person name="Lee S."/>
            <person name="Talag J."/>
            <person name="Welchert J."/>
            <person name="Wing R.A."/>
        </authorList>
    </citation>
    <scope>NUCLEOTIDE SEQUENCE [LARGE SCALE GENOMIC DNA]</scope>
</reference>
<dbReference type="eggNOG" id="ENOG502ST6T">
    <property type="taxonomic scope" value="Eukaryota"/>
</dbReference>
<feature type="compositionally biased region" description="Polar residues" evidence="2">
    <location>
        <begin position="15"/>
        <end position="25"/>
    </location>
</feature>
<evidence type="ECO:0000256" key="2">
    <source>
        <dbReference type="SAM" id="MobiDB-lite"/>
    </source>
</evidence>
<name>A0A0E0L5P4_ORYPU</name>
<proteinExistence type="predicted"/>
<keyword evidence="1" id="KW-0175">Coiled coil</keyword>